<gene>
    <name evidence="4" type="ORF">JK358_06995</name>
</gene>
<sequence length="250" mass="25925">MNTPAADSHVRIAAVGDVHLGTDSAGVLRPALTGIADRADVLLLTGDLTRHGTLEEARVVAAEFSDLEVPVLAVLGNHDHHSDVGEQVARVLTDHGITVLEGSAVTLPVGDLTLGVAGTKGFGGGFAGKCASIFGERLMREFAGHTVDLAAALDAALAGLDTDVTVAVTHYSPVSDTLHGEPREIYPFLGSYLLGEAIDAHPVQLALHGHAHHGTECGTTPGGIRVRNVAQPVIHAAYAVYDLHPVVAHR</sequence>
<dbReference type="PIRSF" id="PIRSF008292">
    <property type="entry name" value="UCP008292"/>
    <property type="match status" value="1"/>
</dbReference>
<dbReference type="EMBL" id="JAERRJ010000002">
    <property type="protein sequence ID" value="MBL1074139.1"/>
    <property type="molecule type" value="Genomic_DNA"/>
</dbReference>
<evidence type="ECO:0000313" key="4">
    <source>
        <dbReference type="EMBL" id="MBL1074139.1"/>
    </source>
</evidence>
<keyword evidence="5" id="KW-1185">Reference proteome</keyword>
<evidence type="ECO:0000256" key="1">
    <source>
        <dbReference type="ARBA" id="ARBA00022723"/>
    </source>
</evidence>
<dbReference type="InterPro" id="IPR016538">
    <property type="entry name" value="UCP008292"/>
</dbReference>
<protein>
    <submittedName>
        <fullName evidence="4">Metallophosphoesterase</fullName>
    </submittedName>
</protein>
<dbReference type="PANTHER" id="PTHR31302">
    <property type="entry name" value="TRANSMEMBRANE PROTEIN WITH METALLOPHOSPHOESTERASE DOMAIN-RELATED"/>
    <property type="match status" value="1"/>
</dbReference>
<proteinExistence type="predicted"/>
<dbReference type="InterPro" id="IPR029052">
    <property type="entry name" value="Metallo-depent_PP-like"/>
</dbReference>
<dbReference type="Gene3D" id="3.60.21.10">
    <property type="match status" value="1"/>
</dbReference>
<organism evidence="4 5">
    <name type="scientific">Nocardia acididurans</name>
    <dbReference type="NCBI Taxonomy" id="2802282"/>
    <lineage>
        <taxon>Bacteria</taxon>
        <taxon>Bacillati</taxon>
        <taxon>Actinomycetota</taxon>
        <taxon>Actinomycetes</taxon>
        <taxon>Mycobacteriales</taxon>
        <taxon>Nocardiaceae</taxon>
        <taxon>Nocardia</taxon>
    </lineage>
</organism>
<evidence type="ECO:0000256" key="2">
    <source>
        <dbReference type="ARBA" id="ARBA00022801"/>
    </source>
</evidence>
<dbReference type="InterPro" id="IPR004843">
    <property type="entry name" value="Calcineurin-like_PHP"/>
</dbReference>
<evidence type="ECO:0000313" key="5">
    <source>
        <dbReference type="Proteomes" id="UP000602198"/>
    </source>
</evidence>
<keyword evidence="2" id="KW-0378">Hydrolase</keyword>
<name>A0ABS1M2T5_9NOCA</name>
<dbReference type="Proteomes" id="UP000602198">
    <property type="component" value="Unassembled WGS sequence"/>
</dbReference>
<reference evidence="4 5" key="1">
    <citation type="submission" date="2021-01" db="EMBL/GenBank/DDBJ databases">
        <title>WGS of actinomycetes isolated from Thailand.</title>
        <authorList>
            <person name="Thawai C."/>
        </authorList>
    </citation>
    <scope>NUCLEOTIDE SEQUENCE [LARGE SCALE GENOMIC DNA]</scope>
    <source>
        <strain evidence="4 5">LPG 2</strain>
    </source>
</reference>
<dbReference type="Pfam" id="PF00149">
    <property type="entry name" value="Metallophos"/>
    <property type="match status" value="1"/>
</dbReference>
<dbReference type="PANTHER" id="PTHR31302:SF31">
    <property type="entry name" value="PHOSPHODIESTERASE YAEI"/>
    <property type="match status" value="1"/>
</dbReference>
<comment type="caution">
    <text evidence="4">The sequence shown here is derived from an EMBL/GenBank/DDBJ whole genome shotgun (WGS) entry which is preliminary data.</text>
</comment>
<dbReference type="InterPro" id="IPR051158">
    <property type="entry name" value="Metallophosphoesterase_sf"/>
</dbReference>
<evidence type="ECO:0000259" key="3">
    <source>
        <dbReference type="Pfam" id="PF00149"/>
    </source>
</evidence>
<feature type="domain" description="Calcineurin-like phosphoesterase" evidence="3">
    <location>
        <begin position="11"/>
        <end position="213"/>
    </location>
</feature>
<accession>A0ABS1M2T5</accession>
<dbReference type="SUPFAM" id="SSF56300">
    <property type="entry name" value="Metallo-dependent phosphatases"/>
    <property type="match status" value="1"/>
</dbReference>
<keyword evidence="1" id="KW-0479">Metal-binding</keyword>